<proteinExistence type="predicted"/>
<reference evidence="2" key="1">
    <citation type="submission" date="2020-08" db="EMBL/GenBank/DDBJ databases">
        <title>Multicomponent nature underlies the extraordinary mechanical properties of spider dragline silk.</title>
        <authorList>
            <person name="Kono N."/>
            <person name="Nakamura H."/>
            <person name="Mori M."/>
            <person name="Yoshida Y."/>
            <person name="Ohtoshi R."/>
            <person name="Malay A.D."/>
            <person name="Moran D.A.P."/>
            <person name="Tomita M."/>
            <person name="Numata K."/>
            <person name="Arakawa K."/>
        </authorList>
    </citation>
    <scope>NUCLEOTIDE SEQUENCE</scope>
</reference>
<keyword evidence="1" id="KW-0472">Membrane</keyword>
<comment type="caution">
    <text evidence="2">The sequence shown here is derived from an EMBL/GenBank/DDBJ whole genome shotgun (WGS) entry which is preliminary data.</text>
</comment>
<dbReference type="EMBL" id="BMAW01062002">
    <property type="protein sequence ID" value="GFT33976.1"/>
    <property type="molecule type" value="Genomic_DNA"/>
</dbReference>
<gene>
    <name evidence="2" type="ORF">NPIL_695531</name>
</gene>
<accession>A0A8X6NT99</accession>
<evidence type="ECO:0000256" key="1">
    <source>
        <dbReference type="SAM" id="Phobius"/>
    </source>
</evidence>
<name>A0A8X6NT99_NEPPI</name>
<dbReference type="AlphaFoldDB" id="A0A8X6NT99"/>
<keyword evidence="1" id="KW-0812">Transmembrane</keyword>
<dbReference type="Proteomes" id="UP000887013">
    <property type="component" value="Unassembled WGS sequence"/>
</dbReference>
<evidence type="ECO:0000313" key="2">
    <source>
        <dbReference type="EMBL" id="GFT33976.1"/>
    </source>
</evidence>
<evidence type="ECO:0000313" key="3">
    <source>
        <dbReference type="Proteomes" id="UP000887013"/>
    </source>
</evidence>
<organism evidence="2 3">
    <name type="scientific">Nephila pilipes</name>
    <name type="common">Giant wood spider</name>
    <name type="synonym">Nephila maculata</name>
    <dbReference type="NCBI Taxonomy" id="299642"/>
    <lineage>
        <taxon>Eukaryota</taxon>
        <taxon>Metazoa</taxon>
        <taxon>Ecdysozoa</taxon>
        <taxon>Arthropoda</taxon>
        <taxon>Chelicerata</taxon>
        <taxon>Arachnida</taxon>
        <taxon>Araneae</taxon>
        <taxon>Araneomorphae</taxon>
        <taxon>Entelegynae</taxon>
        <taxon>Araneoidea</taxon>
        <taxon>Nephilidae</taxon>
        <taxon>Nephila</taxon>
    </lineage>
</organism>
<keyword evidence="1" id="KW-1133">Transmembrane helix</keyword>
<protein>
    <submittedName>
        <fullName evidence="2">Uncharacterized protein</fullName>
    </submittedName>
</protein>
<feature type="transmembrane region" description="Helical" evidence="1">
    <location>
        <begin position="28"/>
        <end position="54"/>
    </location>
</feature>
<sequence>MQTVASYQHCGSTLVHCLPAYSPLKFRAFSIFFSPLGCHTEILLCWLLFAFFVANTLYLPEKKPAVARYALMPLIPRFSQLTKSWPVPLYRKQPCALLAINHA</sequence>
<keyword evidence="3" id="KW-1185">Reference proteome</keyword>